<feature type="transmembrane region" description="Helical" evidence="3">
    <location>
        <begin position="12"/>
        <end position="33"/>
    </location>
</feature>
<keyword evidence="2" id="KW-0178">Competence</keyword>
<accession>A0A024QCK1</accession>
<name>A0A024QCK1_9BACI</name>
<evidence type="ECO:0000256" key="2">
    <source>
        <dbReference type="ARBA" id="ARBA00023287"/>
    </source>
</evidence>
<dbReference type="Proteomes" id="UP000028875">
    <property type="component" value="Unassembled WGS sequence"/>
</dbReference>
<evidence type="ECO:0000256" key="3">
    <source>
        <dbReference type="SAM" id="Phobius"/>
    </source>
</evidence>
<keyword evidence="3" id="KW-1133">Transmembrane helix</keyword>
<dbReference type="NCBIfam" id="TIGR02532">
    <property type="entry name" value="IV_pilin_GFxxxE"/>
    <property type="match status" value="1"/>
</dbReference>
<comment type="subcellular location">
    <subcellularLocation>
        <location evidence="1">Cell surface</location>
    </subcellularLocation>
</comment>
<dbReference type="GO" id="GO:0009986">
    <property type="term" value="C:cell surface"/>
    <property type="evidence" value="ECO:0007669"/>
    <property type="project" value="UniProtKB-SubCell"/>
</dbReference>
<dbReference type="InterPro" id="IPR012902">
    <property type="entry name" value="N_methyl_site"/>
</dbReference>
<proteinExistence type="predicted"/>
<dbReference type="STRING" id="1462526.BN990_01983"/>
<dbReference type="EMBL" id="CCDP010000001">
    <property type="protein sequence ID" value="CDQ39671.1"/>
    <property type="molecule type" value="Genomic_DNA"/>
</dbReference>
<reference evidence="4 5" key="1">
    <citation type="submission" date="2014-03" db="EMBL/GenBank/DDBJ databases">
        <authorList>
            <person name="Urmite Genomes U."/>
        </authorList>
    </citation>
    <scope>NUCLEOTIDE SEQUENCE [LARGE SCALE GENOMIC DNA]</scope>
    <source>
        <strain evidence="4 5">Vm-5</strain>
    </source>
</reference>
<dbReference type="RefSeq" id="WP_021291130.1">
    <property type="nucleotide sequence ID" value="NZ_BNER01000002.1"/>
</dbReference>
<dbReference type="OrthoDB" id="2970140at2"/>
<evidence type="ECO:0000313" key="5">
    <source>
        <dbReference type="Proteomes" id="UP000028875"/>
    </source>
</evidence>
<gene>
    <name evidence="4" type="ORF">BN990_01983</name>
</gene>
<sequence length="113" mass="12925">MKKHNGFTLIEVTIAVSILFSTIVILLPLISLLQTERQVLSDRRMIAYKLHDELQPYLWGVNSDLPSHFEKKIESKTVQFSMVTITESSLLKGCAKWNNAKQTKEVFCLFGKP</sequence>
<dbReference type="eggNOG" id="ENOG5031DT9">
    <property type="taxonomic scope" value="Bacteria"/>
</dbReference>
<protein>
    <recommendedName>
        <fullName evidence="6">Prepilin-type N-terminal cleavage/methylation domain-containing protein</fullName>
    </recommendedName>
</protein>
<keyword evidence="5" id="KW-1185">Reference proteome</keyword>
<keyword evidence="3" id="KW-0472">Membrane</keyword>
<evidence type="ECO:0008006" key="6">
    <source>
        <dbReference type="Google" id="ProtNLM"/>
    </source>
</evidence>
<dbReference type="AlphaFoldDB" id="A0A024QCK1"/>
<reference evidence="5" key="2">
    <citation type="submission" date="2014-05" db="EMBL/GenBank/DDBJ databases">
        <title>Draft genome sequence of Virgibacillus massiliensis Vm-5.</title>
        <authorList>
            <person name="Khelaifia S."/>
            <person name="Croce O."/>
            <person name="Lagier J.C."/>
            <person name="Raoult D."/>
        </authorList>
    </citation>
    <scope>NUCLEOTIDE SEQUENCE [LARGE SCALE GENOMIC DNA]</scope>
    <source>
        <strain evidence="5">Vm-5</strain>
    </source>
</reference>
<dbReference type="Pfam" id="PF07963">
    <property type="entry name" value="N_methyl"/>
    <property type="match status" value="1"/>
</dbReference>
<comment type="caution">
    <text evidence="4">The sequence shown here is derived from an EMBL/GenBank/DDBJ whole genome shotgun (WGS) entry which is preliminary data.</text>
</comment>
<dbReference type="GO" id="GO:0030420">
    <property type="term" value="P:establishment of competence for transformation"/>
    <property type="evidence" value="ECO:0007669"/>
    <property type="project" value="UniProtKB-KW"/>
</dbReference>
<organism evidence="4 5">
    <name type="scientific">Virgibacillus massiliensis</name>
    <dbReference type="NCBI Taxonomy" id="1462526"/>
    <lineage>
        <taxon>Bacteria</taxon>
        <taxon>Bacillati</taxon>
        <taxon>Bacillota</taxon>
        <taxon>Bacilli</taxon>
        <taxon>Bacillales</taxon>
        <taxon>Bacillaceae</taxon>
        <taxon>Virgibacillus</taxon>
    </lineage>
</organism>
<evidence type="ECO:0000313" key="4">
    <source>
        <dbReference type="EMBL" id="CDQ39671.1"/>
    </source>
</evidence>
<evidence type="ECO:0000256" key="1">
    <source>
        <dbReference type="ARBA" id="ARBA00004241"/>
    </source>
</evidence>
<keyword evidence="3" id="KW-0812">Transmembrane</keyword>